<keyword evidence="2" id="KW-1185">Reference proteome</keyword>
<name>A0ABY3M725_9FLAO</name>
<evidence type="ECO:0000313" key="2">
    <source>
        <dbReference type="Proteomes" id="UP000323621"/>
    </source>
</evidence>
<dbReference type="EMBL" id="VSKN01000037">
    <property type="protein sequence ID" value="TYC08419.1"/>
    <property type="molecule type" value="Genomic_DNA"/>
</dbReference>
<gene>
    <name evidence="1" type="ORF">ES677_14520</name>
</gene>
<proteinExistence type="predicted"/>
<dbReference type="Proteomes" id="UP000323621">
    <property type="component" value="Unassembled WGS sequence"/>
</dbReference>
<sequence length="199" mass="23333">MKNLTILTLFTFFFCLSCGDKKRDSHCSVLQGKYDSIMALNKEYENSAIQQFYNILKREKGTLIDSVLINDYNKIKGKDLLLNLYIWDRIHTINQKVNVINVYEKFKGTYLLKPNHKEKHTKITAIKIENDSCFIYKSNVLVNKDVFKIINSSNKYLEGKIIAKNYRLYLDGAIKSKLVIRLDDNSCMDCEQLQFYKID</sequence>
<protein>
    <submittedName>
        <fullName evidence="1">Uncharacterized protein</fullName>
    </submittedName>
</protein>
<reference evidence="1 2" key="1">
    <citation type="submission" date="2019-08" db="EMBL/GenBank/DDBJ databases">
        <title>Genomes of Antarctic Bizionia species.</title>
        <authorList>
            <person name="Bowman J.P."/>
        </authorList>
    </citation>
    <scope>NUCLEOTIDE SEQUENCE [LARGE SCALE GENOMIC DNA]</scope>
    <source>
        <strain evidence="1 2">IC164</strain>
    </source>
</reference>
<comment type="caution">
    <text evidence="1">The sequence shown here is derived from an EMBL/GenBank/DDBJ whole genome shotgun (WGS) entry which is preliminary data.</text>
</comment>
<accession>A0ABY3M725</accession>
<dbReference type="RefSeq" id="WP_148381628.1">
    <property type="nucleotide sequence ID" value="NZ_VSKN01000037.1"/>
</dbReference>
<organism evidence="1 2">
    <name type="scientific">Bizionia gelidisalsuginis</name>
    <dbReference type="NCBI Taxonomy" id="291188"/>
    <lineage>
        <taxon>Bacteria</taxon>
        <taxon>Pseudomonadati</taxon>
        <taxon>Bacteroidota</taxon>
        <taxon>Flavobacteriia</taxon>
        <taxon>Flavobacteriales</taxon>
        <taxon>Flavobacteriaceae</taxon>
        <taxon>Bizionia</taxon>
    </lineage>
</organism>
<evidence type="ECO:0000313" key="1">
    <source>
        <dbReference type="EMBL" id="TYC08419.1"/>
    </source>
</evidence>